<dbReference type="SUPFAM" id="SSF56281">
    <property type="entry name" value="Metallo-hydrolase/oxidoreductase"/>
    <property type="match status" value="1"/>
</dbReference>
<dbReference type="InterPro" id="IPR011108">
    <property type="entry name" value="RMMBL"/>
</dbReference>
<dbReference type="Gene3D" id="3.60.15.10">
    <property type="entry name" value="Ribonuclease Z/Hydroxyacylglutathione hydrolase-like"/>
    <property type="match status" value="1"/>
</dbReference>
<dbReference type="EMBL" id="JBHULV010000048">
    <property type="protein sequence ID" value="MFD2732869.1"/>
    <property type="molecule type" value="Genomic_DNA"/>
</dbReference>
<evidence type="ECO:0000313" key="2">
    <source>
        <dbReference type="EMBL" id="MFD2732869.1"/>
    </source>
</evidence>
<dbReference type="PANTHER" id="PTHR11203:SF49">
    <property type="entry name" value="BLL1145 PROTEIN"/>
    <property type="match status" value="1"/>
</dbReference>
<feature type="domain" description="Zn-dependent metallo-hydrolase RNA specificity" evidence="1">
    <location>
        <begin position="269"/>
        <end position="301"/>
    </location>
</feature>
<dbReference type="InterPro" id="IPR036866">
    <property type="entry name" value="RibonucZ/Hydroxyglut_hydro"/>
</dbReference>
<sequence length="313" mass="35652">MSIKEDFLVKTASGLYCKYGDFYLDPQLPVKYAVISHAHGDHAKPGNQEIFCTPFTKEIMKLRLKKNAGANFNLHGYNQTFSLNDVNISFLPAGHILGSAMVKMEYLNTVYLFTGDFKLQADRTCEPIEFCNADVLITETTFANPDTKHPDPITEIKSLNQISTNILLGVYGLGKAQRLTSLINDYCPQKNIHLHYSIFPIHQLYEKNGINLGKYKHYDRKEMKQKHQNQVYLVPPLTFNSYNNAIGVTRVFASGWENLQHGNDGKLYISDHADWDDILKTIEEVKPKQVWTVHGDGNNLKSYFSNSLQVKIL</sequence>
<protein>
    <submittedName>
        <fullName evidence="2">MBL fold metallo-hydrolase RNA specificity domain-containing protein</fullName>
    </submittedName>
</protein>
<keyword evidence="3" id="KW-1185">Reference proteome</keyword>
<organism evidence="2 3">
    <name type="scientific">Pedobacter alpinus</name>
    <dbReference type="NCBI Taxonomy" id="1590643"/>
    <lineage>
        <taxon>Bacteria</taxon>
        <taxon>Pseudomonadati</taxon>
        <taxon>Bacteroidota</taxon>
        <taxon>Sphingobacteriia</taxon>
        <taxon>Sphingobacteriales</taxon>
        <taxon>Sphingobacteriaceae</taxon>
        <taxon>Pedobacter</taxon>
    </lineage>
</organism>
<accession>A0ABW5TVI2</accession>
<dbReference type="InterPro" id="IPR050698">
    <property type="entry name" value="MBL"/>
</dbReference>
<dbReference type="Pfam" id="PF07521">
    <property type="entry name" value="RMMBL"/>
    <property type="match status" value="1"/>
</dbReference>
<dbReference type="RefSeq" id="WP_379046523.1">
    <property type="nucleotide sequence ID" value="NZ_JBHSKW010000060.1"/>
</dbReference>
<name>A0ABW5TVI2_9SPHI</name>
<proteinExistence type="predicted"/>
<comment type="caution">
    <text evidence="2">The sequence shown here is derived from an EMBL/GenBank/DDBJ whole genome shotgun (WGS) entry which is preliminary data.</text>
</comment>
<dbReference type="PANTHER" id="PTHR11203">
    <property type="entry name" value="CLEAVAGE AND POLYADENYLATION SPECIFICITY FACTOR FAMILY MEMBER"/>
    <property type="match status" value="1"/>
</dbReference>
<dbReference type="Proteomes" id="UP001597546">
    <property type="component" value="Unassembled WGS sequence"/>
</dbReference>
<gene>
    <name evidence="2" type="ORF">ACFSSE_14255</name>
</gene>
<evidence type="ECO:0000259" key="1">
    <source>
        <dbReference type="Pfam" id="PF07521"/>
    </source>
</evidence>
<reference evidence="3" key="1">
    <citation type="journal article" date="2019" name="Int. J. Syst. Evol. Microbiol.">
        <title>The Global Catalogue of Microorganisms (GCM) 10K type strain sequencing project: providing services to taxonomists for standard genome sequencing and annotation.</title>
        <authorList>
            <consortium name="The Broad Institute Genomics Platform"/>
            <consortium name="The Broad Institute Genome Sequencing Center for Infectious Disease"/>
            <person name="Wu L."/>
            <person name="Ma J."/>
        </authorList>
    </citation>
    <scope>NUCLEOTIDE SEQUENCE [LARGE SCALE GENOMIC DNA]</scope>
    <source>
        <strain evidence="3">KCTC 42456</strain>
    </source>
</reference>
<evidence type="ECO:0000313" key="3">
    <source>
        <dbReference type="Proteomes" id="UP001597546"/>
    </source>
</evidence>